<organism evidence="2 3">
    <name type="scientific">Vagococcus coleopterorum</name>
    <dbReference type="NCBI Taxonomy" id="2714946"/>
    <lineage>
        <taxon>Bacteria</taxon>
        <taxon>Bacillati</taxon>
        <taxon>Bacillota</taxon>
        <taxon>Bacilli</taxon>
        <taxon>Lactobacillales</taxon>
        <taxon>Enterococcaceae</taxon>
        <taxon>Vagococcus</taxon>
    </lineage>
</organism>
<feature type="signal peptide" evidence="1">
    <location>
        <begin position="1"/>
        <end position="25"/>
    </location>
</feature>
<dbReference type="Pfam" id="PF03318">
    <property type="entry name" value="ETX_MTX2"/>
    <property type="match status" value="1"/>
</dbReference>
<evidence type="ECO:0000313" key="3">
    <source>
        <dbReference type="Proteomes" id="UP000500890"/>
    </source>
</evidence>
<dbReference type="CDD" id="cd20223">
    <property type="entry name" value="PFM_epsilon-toxin-like"/>
    <property type="match status" value="1"/>
</dbReference>
<dbReference type="KEGG" id="vah:G7081_00715"/>
<protein>
    <submittedName>
        <fullName evidence="2">ETX/MTX2 family pore-forming toxin</fullName>
    </submittedName>
</protein>
<proteinExistence type="predicted"/>
<keyword evidence="1" id="KW-0732">Signal</keyword>
<evidence type="ECO:0000313" key="2">
    <source>
        <dbReference type="EMBL" id="QIL45711.1"/>
    </source>
</evidence>
<keyword evidence="3" id="KW-1185">Reference proteome</keyword>
<dbReference type="AlphaFoldDB" id="A0A6G8AKW5"/>
<dbReference type="Proteomes" id="UP000500890">
    <property type="component" value="Chromosome"/>
</dbReference>
<name>A0A6G8AKW5_9ENTE</name>
<dbReference type="Gene3D" id="2.170.15.10">
    <property type="entry name" value="Proaerolysin, chain A, domain 3"/>
    <property type="match status" value="1"/>
</dbReference>
<dbReference type="RefSeq" id="WP_166006478.1">
    <property type="nucleotide sequence ID" value="NZ_CP049886.1"/>
</dbReference>
<gene>
    <name evidence="2" type="ORF">G7081_00715</name>
</gene>
<sequence length="324" mass="35564">MNKKITLTGLALLSLSLCLPISSIASTTELGDLQSESMGETRNNINPRAEGILTDPIDFTRIMLNNYGKQLIPSEYKYKGSKAERPNPTIDNFRVLPDGNPVVENQSTLFVGESILTNNTDTPQSLKTNTFAKTITHTISSQVTHGFKLGSDVKASFGIPLIGSTDVTLKTEYSLNSTKTNTDTETYTYTADAQSITVPPKSSVVVNVSLNEAEISGKTKIIGEVDPNDEMVKGNAFYETLGIMLKKKPINASWKNVYKYNVDNDFKIDGYFYDTESQTHNILGSGVYSANYGTTFNVKVSSLEKNVNSVDKTYTISPRVTKNN</sequence>
<dbReference type="EMBL" id="CP049886">
    <property type="protein sequence ID" value="QIL45711.1"/>
    <property type="molecule type" value="Genomic_DNA"/>
</dbReference>
<accession>A0A6G8AKW5</accession>
<feature type="chain" id="PRO_5026357051" evidence="1">
    <location>
        <begin position="26"/>
        <end position="324"/>
    </location>
</feature>
<dbReference type="SUPFAM" id="SSF56973">
    <property type="entry name" value="Aerolisin/ETX pore-forming domain"/>
    <property type="match status" value="1"/>
</dbReference>
<evidence type="ECO:0000256" key="1">
    <source>
        <dbReference type="SAM" id="SignalP"/>
    </source>
</evidence>
<dbReference type="InterPro" id="IPR004991">
    <property type="entry name" value="Aerolysin-like"/>
</dbReference>
<reference evidence="2 3" key="1">
    <citation type="submission" date="2020-03" db="EMBL/GenBank/DDBJ databases">
        <title>Vagococcus sp. nov., isolated from beetles.</title>
        <authorList>
            <person name="Hyun D.-W."/>
            <person name="Bae J.-W."/>
        </authorList>
    </citation>
    <scope>NUCLEOTIDE SEQUENCE [LARGE SCALE GENOMIC DNA]</scope>
    <source>
        <strain evidence="2 3">HDW17A</strain>
    </source>
</reference>